<protein>
    <recommendedName>
        <fullName evidence="2">Rubredoxin-like domain-containing protein</fullName>
    </recommendedName>
</protein>
<dbReference type="AlphaFoldDB" id="A0A0F9H0I3"/>
<sequence length="45" mass="5510">MKVKITRLRCRRCGYEWPPRQEEVTICPKCKSPLFDKDRVKKEEK</sequence>
<gene>
    <name evidence="1" type="ORF">LCGC14_1844390</name>
</gene>
<reference evidence="1" key="1">
    <citation type="journal article" date="2015" name="Nature">
        <title>Complex archaea that bridge the gap between prokaryotes and eukaryotes.</title>
        <authorList>
            <person name="Spang A."/>
            <person name="Saw J.H."/>
            <person name="Jorgensen S.L."/>
            <person name="Zaremba-Niedzwiedzka K."/>
            <person name="Martijn J."/>
            <person name="Lind A.E."/>
            <person name="van Eijk R."/>
            <person name="Schleper C."/>
            <person name="Guy L."/>
            <person name="Ettema T.J."/>
        </authorList>
    </citation>
    <scope>NUCLEOTIDE SEQUENCE</scope>
</reference>
<dbReference type="EMBL" id="LAZR01018431">
    <property type="protein sequence ID" value="KKL96446.1"/>
    <property type="molecule type" value="Genomic_DNA"/>
</dbReference>
<organism evidence="1">
    <name type="scientific">marine sediment metagenome</name>
    <dbReference type="NCBI Taxonomy" id="412755"/>
    <lineage>
        <taxon>unclassified sequences</taxon>
        <taxon>metagenomes</taxon>
        <taxon>ecological metagenomes</taxon>
    </lineage>
</organism>
<evidence type="ECO:0008006" key="2">
    <source>
        <dbReference type="Google" id="ProtNLM"/>
    </source>
</evidence>
<evidence type="ECO:0000313" key="1">
    <source>
        <dbReference type="EMBL" id="KKL96446.1"/>
    </source>
</evidence>
<dbReference type="Gene3D" id="3.30.2320.80">
    <property type="match status" value="1"/>
</dbReference>
<proteinExistence type="predicted"/>
<dbReference type="InterPro" id="IPR036390">
    <property type="entry name" value="WH_DNA-bd_sf"/>
</dbReference>
<dbReference type="SUPFAM" id="SSF46785">
    <property type="entry name" value="Winged helix' DNA-binding domain"/>
    <property type="match status" value="1"/>
</dbReference>
<name>A0A0F9H0I3_9ZZZZ</name>
<accession>A0A0F9H0I3</accession>
<comment type="caution">
    <text evidence="1">The sequence shown here is derived from an EMBL/GenBank/DDBJ whole genome shotgun (WGS) entry which is preliminary data.</text>
</comment>